<dbReference type="VEuPathDB" id="FungiDB:FUN_019240"/>
<evidence type="ECO:0000313" key="2">
    <source>
        <dbReference type="Proteomes" id="UP000234323"/>
    </source>
</evidence>
<dbReference type="Proteomes" id="UP000234323">
    <property type="component" value="Unassembled WGS sequence"/>
</dbReference>
<sequence>MHGIQNAKRGCASDTYNFVFGIKLDRIRNNGNRSMLARLWTLMNPVSAGFVALTDPNLPGVSVKFWDFGTLQYGSNNPTVVNAGLELQIPLGCIVVKEDINGLFEMESVIDLLARLVAKIITGLEPKKAELLKQIAKDKAKHKAENTDFRIRIEELPVYDNDFYETFLIIL</sequence>
<dbReference type="EMBL" id="LLXI01001756">
    <property type="protein sequence ID" value="PKY55039.1"/>
    <property type="molecule type" value="Genomic_DNA"/>
</dbReference>
<organism evidence="1 2">
    <name type="scientific">Rhizophagus irregularis</name>
    <dbReference type="NCBI Taxonomy" id="588596"/>
    <lineage>
        <taxon>Eukaryota</taxon>
        <taxon>Fungi</taxon>
        <taxon>Fungi incertae sedis</taxon>
        <taxon>Mucoromycota</taxon>
        <taxon>Glomeromycotina</taxon>
        <taxon>Glomeromycetes</taxon>
        <taxon>Glomerales</taxon>
        <taxon>Glomeraceae</taxon>
        <taxon>Rhizophagus</taxon>
    </lineage>
</organism>
<dbReference type="VEuPathDB" id="FungiDB:RhiirA1_454502"/>
<proteinExistence type="predicted"/>
<accession>A0A2I1H835</accession>
<evidence type="ECO:0000313" key="1">
    <source>
        <dbReference type="EMBL" id="PKY55039.1"/>
    </source>
</evidence>
<dbReference type="AlphaFoldDB" id="A0A2I1H835"/>
<comment type="caution">
    <text evidence="1">The sequence shown here is derived from an EMBL/GenBank/DDBJ whole genome shotgun (WGS) entry which is preliminary data.</text>
</comment>
<dbReference type="VEuPathDB" id="FungiDB:RhiirFUN_020719"/>
<keyword evidence="2" id="KW-1185">Reference proteome</keyword>
<reference evidence="1 2" key="1">
    <citation type="submission" date="2015-10" db="EMBL/GenBank/DDBJ databases">
        <title>Genome analyses suggest a sexual origin of heterokaryosis in a supposedly ancient asexual fungus.</title>
        <authorList>
            <person name="Ropars J."/>
            <person name="Sedzielewska K."/>
            <person name="Noel J."/>
            <person name="Charron P."/>
            <person name="Farinelli L."/>
            <person name="Marton T."/>
            <person name="Kruger M."/>
            <person name="Pelin A."/>
            <person name="Brachmann A."/>
            <person name="Corradi N."/>
        </authorList>
    </citation>
    <scope>NUCLEOTIDE SEQUENCE [LARGE SCALE GENOMIC DNA]</scope>
    <source>
        <strain evidence="1 2">A4</strain>
    </source>
</reference>
<gene>
    <name evidence="1" type="ORF">RhiirA4_474234</name>
</gene>
<name>A0A2I1H835_9GLOM</name>
<protein>
    <submittedName>
        <fullName evidence="1">Uncharacterized protein</fullName>
    </submittedName>
</protein>